<dbReference type="CDD" id="cd08381">
    <property type="entry name" value="C2B_PI3K_class_II"/>
    <property type="match status" value="1"/>
</dbReference>
<evidence type="ECO:0000256" key="8">
    <source>
        <dbReference type="PROSITE-ProRule" id="PRU00880"/>
    </source>
</evidence>
<dbReference type="Gene3D" id="1.10.1070.11">
    <property type="entry name" value="Phosphatidylinositol 3-/4-kinase, catalytic domain"/>
    <property type="match status" value="1"/>
</dbReference>
<dbReference type="Pfam" id="PF00794">
    <property type="entry name" value="PI3K_rbd"/>
    <property type="match status" value="1"/>
</dbReference>
<sequence length="1817" mass="204042">MVGLTRSLLLIAVHAVVSIVVHLKRTVSHWLAQKQTCSFVEVSASDAGERGVEGVVGVGPGLIKSWWCGRSRYLVACVISSLRGRPGKCCIGLREMSGFGGEFPPPIPPRSASVRAQQRPLDGDGAGQLPNRQSFPRGQSSVYVSRPNTINFNTGDPALISLSPPGDCGETQGQTAGQMSGFLSDLHGLDFSATPPPPSSSPGKAKPADPGTGSNIYPDISHAFSELKRDGSTLQPMGGWGVRPAMPQRNSMPSPYGWDHSLSQMAAGGLGTGSTSVPTTPNNPYLQQPQGFQNFVGYNLAGHTAPQNNHFYSGTVNMPPPSAGFPVLQPPSSGIPNMPPTSLSASTGTQSTSGGANLHPSLKRPVVPTGMTLPPQDLAGAAKPASNTESQNADVTQNADGFNLVPNVDFDAWGNADAFFDQQEQMDSGRNISDAFMKTHRRNNSDLIQLGFEGVMTSEEKEYFSLEYFDPLHRKGRTASISSSMSSSNYFFAKPPEDAELVSTDRDKWVTFDESAAYDRSEAEDLADTMITGAEVSAILDKGTEPNDSMVSHERLRKKLYIDEESDCFCQMVAELKDEFKSTDLKTNLGFIVSPLCDKQQDHMSVKITVHSQYTEEPFSFTSDVLSLVEHVINHVLHSCLSTYLPSHMTDTLKSVDFILKVNGRSEYLLNEYPLSKYGYTHDCLKMDDDLSFRIMRRQDVALTFLRTIDDDNQQLYFPQDHVRDTEVTRDALEILMETFYKEAEKITDSVLKDEVDEVHFQSLSQSVKAVCNILSKIETIDIMKALTRVESLIGQMKAGLGRKSSTLEHSDGGYGTIQRSSMKVSHIPQLEEALESLVNAVKQLVRIYCQAFHTDFHLGTRIDQPWDPQDVTGSNEFDEFFIRCSLYHGTVQLCPEATSTNASINTSGLVPFVVWDEWLTYDLQLCVLPRETRLCITLVGVKNMPASSGTESHRETTPLGGNTIQIFNKRGYMLQGSQLVPLQMNCPADPVTPYCSTLQRDSALLQFNLPDFGKLIMFSEPLRMDDVEMKKKTFSDLNPDLKEQVKDIMKKDCVTSCTADQLEILWLYRYYLHDYPGLLPWILQATRGWDWARLPEIYAILQHWATLQPMQALELLLPQYADALKYESYHSSPLARLLLEQSCRSVRLLKGATQDRLYKRRYELMFVALISVAGEALYQEFMKQEEIVKVLTTTAEKVQQAKGSDKEEIICINMMVIKTNILLHILFTQTVLRKNLDMLYEIFERIHKVLLPHNPGFEVTGIDMNSCSFFTSNALPLKLVFKNATEAMGQVYAMFKAGDDLRQDMMTMQIIRIMDRLWLKEGLDLKMITFSCLPTGPKRGFIEIITESETLRKIQVSSGVTGSFKDRPIKDWLQRHNPTELDYQKAVENFTCSCAGYCVATYVLGVCDRHNDNIMVKQTGHLFHIDFNKILGDAQMFGNIKRDRVKFVLTSDMAYVINDGDRQSDRFQHFIDMCVQAFNILRKNANLFINLLSLMLRSGIPGITEKGVEFIQQALLPGLTDTQATALFTRLIQESLSSKSTQINFFIHNLAQMKFSSHSEGALLSFVPKIYTLKVERENQRVPTYIFRIFSEFVEFRSKLAALFPLINWPPLQGRVLLGRSHVKAVAENRRAEIEKFLQELMSAKPEIAHCELVYTFFHPLLRDEQEAQRERLTLPKLKENPVLVQSKDGQVKLSLEYVKGTLHVMVMHAKDLPTLGSDLPSPYVKIYLLPDPEKQTKRKTKVIKDTTHPTYNELIEYRLPLETVRHKLLQATIWDNGMLKENSLLGAVYVRLGELDLSTTVTKWYHLDKIQMTDA</sequence>
<dbReference type="PROSITE" id="PS50195">
    <property type="entry name" value="PX"/>
    <property type="match status" value="1"/>
</dbReference>
<dbReference type="SUPFAM" id="SSF49562">
    <property type="entry name" value="C2 domain (Calcium/lipid-binding domain, CaLB)"/>
    <property type="match status" value="2"/>
</dbReference>
<evidence type="ECO:0000259" key="11">
    <source>
        <dbReference type="PROSITE" id="PS50004"/>
    </source>
</evidence>
<evidence type="ECO:0000256" key="2">
    <source>
        <dbReference type="ARBA" id="ARBA00022741"/>
    </source>
</evidence>
<keyword evidence="3" id="KW-0418">Kinase</keyword>
<dbReference type="InterPro" id="IPR000403">
    <property type="entry name" value="PI3/4_kinase_cat_dom"/>
</dbReference>
<name>A0ABY7DZ42_MYAAR</name>
<gene>
    <name evidence="16" type="ORF">MAR_009565</name>
</gene>
<dbReference type="InterPro" id="IPR001263">
    <property type="entry name" value="PI3K_accessory_dom"/>
</dbReference>
<keyword evidence="2" id="KW-0547">Nucleotide-binding</keyword>
<evidence type="ECO:0000256" key="4">
    <source>
        <dbReference type="ARBA" id="ARBA00022840"/>
    </source>
</evidence>
<organism evidence="16 17">
    <name type="scientific">Mya arenaria</name>
    <name type="common">Soft-shell clam</name>
    <dbReference type="NCBI Taxonomy" id="6604"/>
    <lineage>
        <taxon>Eukaryota</taxon>
        <taxon>Metazoa</taxon>
        <taxon>Spiralia</taxon>
        <taxon>Lophotrochozoa</taxon>
        <taxon>Mollusca</taxon>
        <taxon>Bivalvia</taxon>
        <taxon>Autobranchia</taxon>
        <taxon>Heteroconchia</taxon>
        <taxon>Euheterodonta</taxon>
        <taxon>Imparidentia</taxon>
        <taxon>Neoheterodontei</taxon>
        <taxon>Myida</taxon>
        <taxon>Myoidea</taxon>
        <taxon>Myidae</taxon>
        <taxon>Mya</taxon>
    </lineage>
</organism>
<dbReference type="Gene3D" id="1.25.40.70">
    <property type="entry name" value="Phosphatidylinositol 3-kinase, accessory domain (PIK)"/>
    <property type="match status" value="2"/>
</dbReference>
<evidence type="ECO:0000313" key="16">
    <source>
        <dbReference type="EMBL" id="WAR03007.1"/>
    </source>
</evidence>
<dbReference type="InterPro" id="IPR036871">
    <property type="entry name" value="PX_dom_sf"/>
</dbReference>
<feature type="region of interest" description="Disordered" evidence="9">
    <location>
        <begin position="332"/>
        <end position="359"/>
    </location>
</feature>
<dbReference type="Pfam" id="PF00168">
    <property type="entry name" value="C2"/>
    <property type="match status" value="1"/>
</dbReference>
<evidence type="ECO:0000259" key="15">
    <source>
        <dbReference type="PROSITE" id="PS51547"/>
    </source>
</evidence>
<evidence type="ECO:0000256" key="9">
    <source>
        <dbReference type="SAM" id="MobiDB-lite"/>
    </source>
</evidence>
<dbReference type="SMART" id="SM00144">
    <property type="entry name" value="PI3K_rbd"/>
    <property type="match status" value="1"/>
</dbReference>
<dbReference type="InterPro" id="IPR000341">
    <property type="entry name" value="PI3K_Ras-bd_dom"/>
</dbReference>
<dbReference type="Gene3D" id="3.10.20.90">
    <property type="entry name" value="Phosphatidylinositol 3-kinase Catalytic Subunit, Chain A, domain 1"/>
    <property type="match status" value="1"/>
</dbReference>
<dbReference type="PROSITE" id="PS00916">
    <property type="entry name" value="PI3_4_KINASE_2"/>
    <property type="match status" value="1"/>
</dbReference>
<evidence type="ECO:0000256" key="6">
    <source>
        <dbReference type="ARBA" id="ARBA00023985"/>
    </source>
</evidence>
<dbReference type="InterPro" id="IPR016024">
    <property type="entry name" value="ARM-type_fold"/>
</dbReference>
<dbReference type="SUPFAM" id="SSF48371">
    <property type="entry name" value="ARM repeat"/>
    <property type="match status" value="1"/>
</dbReference>
<dbReference type="InterPro" id="IPR002420">
    <property type="entry name" value="PI3K-type_C2_dom"/>
</dbReference>
<evidence type="ECO:0000259" key="12">
    <source>
        <dbReference type="PROSITE" id="PS50195"/>
    </source>
</evidence>
<dbReference type="PROSITE" id="PS51546">
    <property type="entry name" value="PI3K_RBD"/>
    <property type="match status" value="1"/>
</dbReference>
<dbReference type="Pfam" id="PF00454">
    <property type="entry name" value="PI3_PI4_kinase"/>
    <property type="match status" value="1"/>
</dbReference>
<comment type="similarity">
    <text evidence="8">Belongs to the PI3/PI4-kinase family.</text>
</comment>
<comment type="catalytic activity">
    <reaction evidence="6">
        <text>a 1,2-diacyl-sn-glycero-3-phospho-(1D-myo-inositol) + ATP = a 1,2-diacyl-sn-glycero-3-phospho-(1D-myo-inositol-3-phosphate) + ADP + H(+)</text>
        <dbReference type="Rhea" id="RHEA:12709"/>
        <dbReference type="ChEBI" id="CHEBI:15378"/>
        <dbReference type="ChEBI" id="CHEBI:30616"/>
        <dbReference type="ChEBI" id="CHEBI:57880"/>
        <dbReference type="ChEBI" id="CHEBI:58088"/>
        <dbReference type="ChEBI" id="CHEBI:456216"/>
        <dbReference type="EC" id="2.7.1.137"/>
    </reaction>
    <physiologicalReaction direction="left-to-right" evidence="6">
        <dbReference type="Rhea" id="RHEA:12710"/>
    </physiologicalReaction>
</comment>
<dbReference type="InterPro" id="IPR000008">
    <property type="entry name" value="C2_dom"/>
</dbReference>
<comment type="catalytic activity">
    <reaction evidence="7">
        <text>a 1,2-diacyl-sn-glycero-3-phospho-(1D-myo-inositol 4-phosphate) + ATP = a 1,2-diacyl-sn-glycero-3-phospho-(1D-myo-inositol-3,4-bisphosphate) + ADP + H(+)</text>
        <dbReference type="Rhea" id="RHEA:18373"/>
        <dbReference type="ChEBI" id="CHEBI:15378"/>
        <dbReference type="ChEBI" id="CHEBI:30616"/>
        <dbReference type="ChEBI" id="CHEBI:57658"/>
        <dbReference type="ChEBI" id="CHEBI:58178"/>
        <dbReference type="ChEBI" id="CHEBI:456216"/>
        <dbReference type="EC" id="2.7.1.154"/>
    </reaction>
    <physiologicalReaction direction="left-to-right" evidence="7">
        <dbReference type="Rhea" id="RHEA:18374"/>
    </physiologicalReaction>
</comment>
<evidence type="ECO:0000313" key="17">
    <source>
        <dbReference type="Proteomes" id="UP001164746"/>
    </source>
</evidence>
<evidence type="ECO:0000256" key="5">
    <source>
        <dbReference type="ARBA" id="ARBA00023098"/>
    </source>
</evidence>
<keyword evidence="5" id="KW-0443">Lipid metabolism</keyword>
<evidence type="ECO:0000256" key="3">
    <source>
        <dbReference type="ARBA" id="ARBA00022777"/>
    </source>
</evidence>
<feature type="region of interest" description="Disordered" evidence="9">
    <location>
        <begin position="163"/>
        <end position="216"/>
    </location>
</feature>
<dbReference type="CDD" id="cd04012">
    <property type="entry name" value="C2A_PI3K_class_II"/>
    <property type="match status" value="1"/>
</dbReference>
<dbReference type="PROSITE" id="PS51547">
    <property type="entry name" value="C2_PI3K"/>
    <property type="match status" value="1"/>
</dbReference>
<feature type="compositionally biased region" description="Polar residues" evidence="9">
    <location>
        <begin position="130"/>
        <end position="140"/>
    </location>
</feature>
<feature type="domain" description="C2" evidence="11">
    <location>
        <begin position="1689"/>
        <end position="1807"/>
    </location>
</feature>
<evidence type="ECO:0000259" key="13">
    <source>
        <dbReference type="PROSITE" id="PS50290"/>
    </source>
</evidence>
<feature type="compositionally biased region" description="Low complexity" evidence="9">
    <location>
        <begin position="341"/>
        <end position="355"/>
    </location>
</feature>
<evidence type="ECO:0000256" key="10">
    <source>
        <dbReference type="SAM" id="SignalP"/>
    </source>
</evidence>
<dbReference type="PROSITE" id="PS50004">
    <property type="entry name" value="C2"/>
    <property type="match status" value="1"/>
</dbReference>
<dbReference type="SUPFAM" id="SSF64268">
    <property type="entry name" value="PX domain"/>
    <property type="match status" value="1"/>
</dbReference>
<proteinExistence type="inferred from homology"/>
<evidence type="ECO:0000256" key="1">
    <source>
        <dbReference type="ARBA" id="ARBA00022679"/>
    </source>
</evidence>
<feature type="domain" description="C2 PI3K-type" evidence="15">
    <location>
        <begin position="863"/>
        <end position="1026"/>
    </location>
</feature>
<evidence type="ECO:0000256" key="7">
    <source>
        <dbReference type="ARBA" id="ARBA00029297"/>
    </source>
</evidence>
<dbReference type="Gene3D" id="3.30.1520.10">
    <property type="entry name" value="Phox-like domain"/>
    <property type="match status" value="1"/>
</dbReference>
<dbReference type="PANTHER" id="PTHR10048">
    <property type="entry name" value="PHOSPHATIDYLINOSITOL KINASE"/>
    <property type="match status" value="1"/>
</dbReference>
<feature type="region of interest" description="Disordered" evidence="9">
    <location>
        <begin position="102"/>
        <end position="140"/>
    </location>
</feature>
<feature type="domain" description="PI3K/PI4K catalytic" evidence="13">
    <location>
        <begin position="1264"/>
        <end position="1541"/>
    </location>
</feature>
<accession>A0ABY7DZ42</accession>
<dbReference type="InterPro" id="IPR029071">
    <property type="entry name" value="Ubiquitin-like_domsf"/>
</dbReference>
<dbReference type="PANTHER" id="PTHR10048:SF14">
    <property type="entry name" value="LD28067P"/>
    <property type="match status" value="1"/>
</dbReference>
<dbReference type="EMBL" id="CP111015">
    <property type="protein sequence ID" value="WAR03007.1"/>
    <property type="molecule type" value="Genomic_DNA"/>
</dbReference>
<feature type="signal peptide" evidence="10">
    <location>
        <begin position="1"/>
        <end position="18"/>
    </location>
</feature>
<dbReference type="InterPro" id="IPR018936">
    <property type="entry name" value="PI3/4_kinase_CS"/>
</dbReference>
<dbReference type="SMART" id="SM00145">
    <property type="entry name" value="PI3Ka"/>
    <property type="match status" value="1"/>
</dbReference>
<protein>
    <submittedName>
        <fullName evidence="16">P3C2A-like protein</fullName>
    </submittedName>
</protein>
<dbReference type="InterPro" id="IPR011009">
    <property type="entry name" value="Kinase-like_dom_sf"/>
</dbReference>
<dbReference type="SMART" id="SM00312">
    <property type="entry name" value="PX"/>
    <property type="match status" value="1"/>
</dbReference>
<feature type="domain" description="PX" evidence="12">
    <location>
        <begin position="1550"/>
        <end position="1666"/>
    </location>
</feature>
<dbReference type="Pfam" id="PF00787">
    <property type="entry name" value="PX"/>
    <property type="match status" value="1"/>
</dbReference>
<dbReference type="SUPFAM" id="SSF54236">
    <property type="entry name" value="Ubiquitin-like"/>
    <property type="match status" value="1"/>
</dbReference>
<dbReference type="InterPro" id="IPR001683">
    <property type="entry name" value="PX_dom"/>
</dbReference>
<dbReference type="InterPro" id="IPR036940">
    <property type="entry name" value="PI3/4_kinase_cat_sf"/>
</dbReference>
<dbReference type="Proteomes" id="UP001164746">
    <property type="component" value="Chromosome 4"/>
</dbReference>
<dbReference type="InterPro" id="IPR035892">
    <property type="entry name" value="C2_domain_sf"/>
</dbReference>
<dbReference type="InterPro" id="IPR015433">
    <property type="entry name" value="PI3/4_kinase"/>
</dbReference>
<dbReference type="SMART" id="SM00239">
    <property type="entry name" value="C2"/>
    <property type="match status" value="1"/>
</dbReference>
<keyword evidence="4" id="KW-0067">ATP-binding</keyword>
<dbReference type="PROSITE" id="PS50290">
    <property type="entry name" value="PI3_4_KINASE_3"/>
    <property type="match status" value="1"/>
</dbReference>
<dbReference type="Gene3D" id="3.30.1010.10">
    <property type="entry name" value="Phosphatidylinositol 3-kinase Catalytic Subunit, Chain A, domain 4"/>
    <property type="match status" value="1"/>
</dbReference>
<reference evidence="16" key="1">
    <citation type="submission" date="2022-11" db="EMBL/GenBank/DDBJ databases">
        <title>Centuries of genome instability and evolution in soft-shell clam transmissible cancer (bioRxiv).</title>
        <authorList>
            <person name="Hart S.F.M."/>
            <person name="Yonemitsu M.A."/>
            <person name="Giersch R.M."/>
            <person name="Beal B.F."/>
            <person name="Arriagada G."/>
            <person name="Davis B.W."/>
            <person name="Ostrander E.A."/>
            <person name="Goff S.P."/>
            <person name="Metzger M.J."/>
        </authorList>
    </citation>
    <scope>NUCLEOTIDE SEQUENCE</scope>
    <source>
        <strain evidence="16">MELC-2E11</strain>
        <tissue evidence="16">Siphon/mantle</tissue>
    </source>
</reference>
<dbReference type="InterPro" id="IPR042236">
    <property type="entry name" value="PI3K_accessory_sf"/>
</dbReference>
<dbReference type="CDD" id="cd05166">
    <property type="entry name" value="PI3Kc_II"/>
    <property type="match status" value="1"/>
</dbReference>
<dbReference type="SMART" id="SM00146">
    <property type="entry name" value="PI3Kc"/>
    <property type="match status" value="1"/>
</dbReference>
<dbReference type="Gene3D" id="2.60.40.150">
    <property type="entry name" value="C2 domain"/>
    <property type="match status" value="2"/>
</dbReference>
<dbReference type="PROSITE" id="PS00915">
    <property type="entry name" value="PI3_4_KINASE_1"/>
    <property type="match status" value="1"/>
</dbReference>
<keyword evidence="17" id="KW-1185">Reference proteome</keyword>
<feature type="chain" id="PRO_5046408219" evidence="10">
    <location>
        <begin position="19"/>
        <end position="1817"/>
    </location>
</feature>
<dbReference type="SUPFAM" id="SSF56112">
    <property type="entry name" value="Protein kinase-like (PK-like)"/>
    <property type="match status" value="1"/>
</dbReference>
<keyword evidence="1" id="KW-0808">Transferase</keyword>
<dbReference type="Pfam" id="PF00792">
    <property type="entry name" value="PI3K_C2"/>
    <property type="match status" value="1"/>
</dbReference>
<evidence type="ECO:0000259" key="14">
    <source>
        <dbReference type="PROSITE" id="PS51546"/>
    </source>
</evidence>
<dbReference type="SMART" id="SM00142">
    <property type="entry name" value="PI3K_C2"/>
    <property type="match status" value="1"/>
</dbReference>
<feature type="domain" description="PI3K-RBD" evidence="14">
    <location>
        <begin position="603"/>
        <end position="697"/>
    </location>
</feature>
<keyword evidence="10" id="KW-0732">Signal</keyword>
<dbReference type="Pfam" id="PF00613">
    <property type="entry name" value="PI3Ka"/>
    <property type="match status" value="1"/>
</dbReference>